<dbReference type="GO" id="GO:0005666">
    <property type="term" value="C:RNA polymerase III complex"/>
    <property type="evidence" value="ECO:0007669"/>
    <property type="project" value="InterPro"/>
</dbReference>
<dbReference type="Proteomes" id="UP000467841">
    <property type="component" value="Unassembled WGS sequence"/>
</dbReference>
<dbReference type="OrthoDB" id="613763at2759"/>
<evidence type="ECO:0008006" key="6">
    <source>
        <dbReference type="Google" id="ProtNLM"/>
    </source>
</evidence>
<name>A0A6D2KST1_9BRAS</name>
<dbReference type="PANTHER" id="PTHR12780">
    <property type="entry name" value="RNA POLYMERASE III DNA DIRECTED , 39KD SUBUNIT-RELATED"/>
    <property type="match status" value="1"/>
</dbReference>
<comment type="subcellular location">
    <subcellularLocation>
        <location evidence="1">Nucleus</location>
    </subcellularLocation>
</comment>
<evidence type="ECO:0000256" key="2">
    <source>
        <dbReference type="ARBA" id="ARBA00023163"/>
    </source>
</evidence>
<protein>
    <recommendedName>
        <fullName evidence="6">DNA-directed RNA polymerase III subunit RPC6</fullName>
    </recommendedName>
</protein>
<sequence>MGKRKRPEPESLELRIGTNFEGLKNICVGILEDYKNKVVTHDFICSYFERANDLSREQTEELLKNLVLDNVIMEVKRKSNGLHEYKLTGKKTGGGEARAGALASVPCGACPHIGICSPDGAISPTTCTYFQKWLDF</sequence>
<dbReference type="EMBL" id="CACVBM020001606">
    <property type="protein sequence ID" value="CAA7055032.1"/>
    <property type="molecule type" value="Genomic_DNA"/>
</dbReference>
<gene>
    <name evidence="4" type="ORF">MERR_LOCUS42268</name>
</gene>
<evidence type="ECO:0000256" key="3">
    <source>
        <dbReference type="ARBA" id="ARBA00023242"/>
    </source>
</evidence>
<proteinExistence type="predicted"/>
<evidence type="ECO:0000313" key="5">
    <source>
        <dbReference type="Proteomes" id="UP000467841"/>
    </source>
</evidence>
<organism evidence="4 5">
    <name type="scientific">Microthlaspi erraticum</name>
    <dbReference type="NCBI Taxonomy" id="1685480"/>
    <lineage>
        <taxon>Eukaryota</taxon>
        <taxon>Viridiplantae</taxon>
        <taxon>Streptophyta</taxon>
        <taxon>Embryophyta</taxon>
        <taxon>Tracheophyta</taxon>
        <taxon>Spermatophyta</taxon>
        <taxon>Magnoliopsida</taxon>
        <taxon>eudicotyledons</taxon>
        <taxon>Gunneridae</taxon>
        <taxon>Pentapetalae</taxon>
        <taxon>rosids</taxon>
        <taxon>malvids</taxon>
        <taxon>Brassicales</taxon>
        <taxon>Brassicaceae</taxon>
        <taxon>Coluteocarpeae</taxon>
        <taxon>Microthlaspi</taxon>
    </lineage>
</organism>
<keyword evidence="5" id="KW-1185">Reference proteome</keyword>
<reference evidence="4" key="1">
    <citation type="submission" date="2020-01" db="EMBL/GenBank/DDBJ databases">
        <authorList>
            <person name="Mishra B."/>
        </authorList>
    </citation>
    <scope>NUCLEOTIDE SEQUENCE [LARGE SCALE GENOMIC DNA]</scope>
</reference>
<dbReference type="InterPro" id="IPR007832">
    <property type="entry name" value="RNA_pol_Rpc34"/>
</dbReference>
<dbReference type="AlphaFoldDB" id="A0A6D2KST1"/>
<evidence type="ECO:0000313" key="4">
    <source>
        <dbReference type="EMBL" id="CAA7055032.1"/>
    </source>
</evidence>
<dbReference type="GO" id="GO:0006383">
    <property type="term" value="P:transcription by RNA polymerase III"/>
    <property type="evidence" value="ECO:0007669"/>
    <property type="project" value="InterPro"/>
</dbReference>
<keyword evidence="2" id="KW-0804">Transcription</keyword>
<evidence type="ECO:0000256" key="1">
    <source>
        <dbReference type="ARBA" id="ARBA00004123"/>
    </source>
</evidence>
<keyword evidence="3" id="KW-0539">Nucleus</keyword>
<comment type="caution">
    <text evidence="4">The sequence shown here is derived from an EMBL/GenBank/DDBJ whole genome shotgun (WGS) entry which is preliminary data.</text>
</comment>
<dbReference type="Pfam" id="PF05158">
    <property type="entry name" value="RNA_pol_Rpc34"/>
    <property type="match status" value="1"/>
</dbReference>
<dbReference type="InterPro" id="IPR016049">
    <property type="entry name" value="RNA_pol_Rpc34-like"/>
</dbReference>
<accession>A0A6D2KST1</accession>